<evidence type="ECO:0000256" key="1">
    <source>
        <dbReference type="ARBA" id="ARBA00004123"/>
    </source>
</evidence>
<dbReference type="Proteomes" id="UP000019804">
    <property type="component" value="Unassembled WGS sequence"/>
</dbReference>
<dbReference type="GO" id="GO:0000981">
    <property type="term" value="F:DNA-binding transcription factor activity, RNA polymerase II-specific"/>
    <property type="evidence" value="ECO:0007669"/>
    <property type="project" value="InterPro"/>
</dbReference>
<evidence type="ECO:0000313" key="9">
    <source>
        <dbReference type="EMBL" id="EYE90441.1"/>
    </source>
</evidence>
<dbReference type="CDD" id="cd00067">
    <property type="entry name" value="GAL4"/>
    <property type="match status" value="1"/>
</dbReference>
<dbReference type="Gene3D" id="4.10.240.10">
    <property type="entry name" value="Zn(2)-C6 fungal-type DNA-binding domain"/>
    <property type="match status" value="1"/>
</dbReference>
<evidence type="ECO:0000256" key="4">
    <source>
        <dbReference type="ARBA" id="ARBA00023125"/>
    </source>
</evidence>
<dbReference type="HOGENOM" id="CLU_007340_3_0_1"/>
<feature type="compositionally biased region" description="Basic and acidic residues" evidence="7">
    <location>
        <begin position="133"/>
        <end position="142"/>
    </location>
</feature>
<evidence type="ECO:0000259" key="8">
    <source>
        <dbReference type="PROSITE" id="PS50048"/>
    </source>
</evidence>
<keyword evidence="4" id="KW-0238">DNA-binding</keyword>
<dbReference type="PANTHER" id="PTHR31001:SF56">
    <property type="entry name" value="ZN(2)-C6 FUNGAL-TYPE DOMAIN-CONTAINING PROTEIN"/>
    <property type="match status" value="1"/>
</dbReference>
<dbReference type="PROSITE" id="PS00463">
    <property type="entry name" value="ZN2_CY6_FUNGAL_1"/>
    <property type="match status" value="1"/>
</dbReference>
<evidence type="ECO:0000256" key="7">
    <source>
        <dbReference type="SAM" id="MobiDB-lite"/>
    </source>
</evidence>
<name>A0A017S0S0_ASPRC</name>
<dbReference type="InterPro" id="IPR050613">
    <property type="entry name" value="Sec_Metabolite_Reg"/>
</dbReference>
<feature type="region of interest" description="Disordered" evidence="7">
    <location>
        <begin position="199"/>
        <end position="236"/>
    </location>
</feature>
<dbReference type="RefSeq" id="XP_040634131.1">
    <property type="nucleotide sequence ID" value="XM_040785611.1"/>
</dbReference>
<feature type="domain" description="Zn(2)-C6 fungal-type" evidence="8">
    <location>
        <begin position="45"/>
        <end position="74"/>
    </location>
</feature>
<evidence type="ECO:0000256" key="2">
    <source>
        <dbReference type="ARBA" id="ARBA00022723"/>
    </source>
</evidence>
<comment type="subcellular location">
    <subcellularLocation>
        <location evidence="1">Nucleus</location>
    </subcellularLocation>
</comment>
<gene>
    <name evidence="9" type="ORF">EURHEDRAFT_489019</name>
</gene>
<dbReference type="GO" id="GO:0005634">
    <property type="term" value="C:nucleus"/>
    <property type="evidence" value="ECO:0007669"/>
    <property type="project" value="UniProtKB-SubCell"/>
</dbReference>
<keyword evidence="6" id="KW-0539">Nucleus</keyword>
<feature type="region of interest" description="Disordered" evidence="7">
    <location>
        <begin position="1"/>
        <end position="48"/>
    </location>
</feature>
<dbReference type="CDD" id="cd12148">
    <property type="entry name" value="fungal_TF_MHR"/>
    <property type="match status" value="1"/>
</dbReference>
<keyword evidence="2" id="KW-0479">Metal-binding</keyword>
<dbReference type="InterPro" id="IPR001138">
    <property type="entry name" value="Zn2Cys6_DnaBD"/>
</dbReference>
<feature type="region of interest" description="Disordered" evidence="7">
    <location>
        <begin position="248"/>
        <end position="279"/>
    </location>
</feature>
<evidence type="ECO:0000256" key="3">
    <source>
        <dbReference type="ARBA" id="ARBA00023015"/>
    </source>
</evidence>
<feature type="compositionally biased region" description="Basic residues" evidence="7">
    <location>
        <begin position="33"/>
        <end position="42"/>
    </location>
</feature>
<dbReference type="STRING" id="1388766.A0A017S0S0"/>
<dbReference type="PANTHER" id="PTHR31001">
    <property type="entry name" value="UNCHARACTERIZED TRANSCRIPTIONAL REGULATORY PROTEIN"/>
    <property type="match status" value="1"/>
</dbReference>
<dbReference type="Pfam" id="PF04082">
    <property type="entry name" value="Fungal_trans"/>
    <property type="match status" value="1"/>
</dbReference>
<feature type="region of interest" description="Disordered" evidence="7">
    <location>
        <begin position="745"/>
        <end position="772"/>
    </location>
</feature>
<proteinExistence type="predicted"/>
<dbReference type="GO" id="GO:0006351">
    <property type="term" value="P:DNA-templated transcription"/>
    <property type="evidence" value="ECO:0007669"/>
    <property type="project" value="InterPro"/>
</dbReference>
<dbReference type="GO" id="GO:0003677">
    <property type="term" value="F:DNA binding"/>
    <property type="evidence" value="ECO:0007669"/>
    <property type="project" value="UniProtKB-KW"/>
</dbReference>
<keyword evidence="5" id="KW-0804">Transcription</keyword>
<feature type="compositionally biased region" description="Low complexity" evidence="7">
    <location>
        <begin position="95"/>
        <end position="108"/>
    </location>
</feature>
<feature type="region of interest" description="Disordered" evidence="7">
    <location>
        <begin position="77"/>
        <end position="144"/>
    </location>
</feature>
<dbReference type="SMART" id="SM00906">
    <property type="entry name" value="Fungal_trans"/>
    <property type="match status" value="1"/>
</dbReference>
<dbReference type="Pfam" id="PF00172">
    <property type="entry name" value="Zn_clus"/>
    <property type="match status" value="1"/>
</dbReference>
<keyword evidence="3" id="KW-0805">Transcription regulation</keyword>
<accession>A0A017S0S0</accession>
<evidence type="ECO:0000256" key="6">
    <source>
        <dbReference type="ARBA" id="ARBA00023242"/>
    </source>
</evidence>
<dbReference type="EMBL" id="KK088459">
    <property type="protein sequence ID" value="EYE90441.1"/>
    <property type="molecule type" value="Genomic_DNA"/>
</dbReference>
<keyword evidence="10" id="KW-1185">Reference proteome</keyword>
<dbReference type="PROSITE" id="PS50048">
    <property type="entry name" value="ZN2_CY6_FUNGAL_2"/>
    <property type="match status" value="1"/>
</dbReference>
<dbReference type="AlphaFoldDB" id="A0A017S0S0"/>
<evidence type="ECO:0000256" key="5">
    <source>
        <dbReference type="ARBA" id="ARBA00023163"/>
    </source>
</evidence>
<feature type="compositionally biased region" description="Basic and acidic residues" evidence="7">
    <location>
        <begin position="753"/>
        <end position="768"/>
    </location>
</feature>
<dbReference type="GeneID" id="63700735"/>
<dbReference type="SUPFAM" id="SSF57701">
    <property type="entry name" value="Zn2/Cys6 DNA-binding domain"/>
    <property type="match status" value="1"/>
</dbReference>
<dbReference type="InterPro" id="IPR036864">
    <property type="entry name" value="Zn2-C6_fun-type_DNA-bd_sf"/>
</dbReference>
<dbReference type="SMART" id="SM00066">
    <property type="entry name" value="GAL4"/>
    <property type="match status" value="1"/>
</dbReference>
<dbReference type="OrthoDB" id="424974at2759"/>
<evidence type="ECO:0000313" key="10">
    <source>
        <dbReference type="Proteomes" id="UP000019804"/>
    </source>
</evidence>
<feature type="region of interest" description="Disordered" evidence="7">
    <location>
        <begin position="802"/>
        <end position="824"/>
    </location>
</feature>
<organism evidence="9 10">
    <name type="scientific">Aspergillus ruber (strain CBS 135680)</name>
    <dbReference type="NCBI Taxonomy" id="1388766"/>
    <lineage>
        <taxon>Eukaryota</taxon>
        <taxon>Fungi</taxon>
        <taxon>Dikarya</taxon>
        <taxon>Ascomycota</taxon>
        <taxon>Pezizomycotina</taxon>
        <taxon>Eurotiomycetes</taxon>
        <taxon>Eurotiomycetidae</taxon>
        <taxon>Eurotiales</taxon>
        <taxon>Aspergillaceae</taxon>
        <taxon>Aspergillus</taxon>
        <taxon>Aspergillus subgen. Aspergillus</taxon>
    </lineage>
</organism>
<feature type="compositionally biased region" description="Low complexity" evidence="7">
    <location>
        <begin position="809"/>
        <end position="820"/>
    </location>
</feature>
<sequence>MMNSESGPGRSTAAGKGIGRPSRDDDPDNGPRSPKKQRRQRPSHSCTECRRLKIKCDRQVPCSNCIRRRRVELCNGTTTDETQSRPESNVHSRQQQDAVQAQQSQPSDENAHVSSTSLDYDHQTTQQGQPQPHRHDVSESSPHHRHVQAILAAQGLAGDSGRTLMQLSNCNRDGFEQLDLLAHVLQPEAMHRPHSLPAGIIAEPEHSDPNRASGPSNPAPQSIGVDEQSGSYGTLMLSKGGRSKYLGPTAGSEWLKESETQDISDSPSATRPPSPKISQASVPFQANRVASSVTPVVFPFNSSAAYISTQDLLSRLPPKEEAEVLVESYYRYCAWHHDVVPKTAFQKTFSRVYRLSNGGSMSPSVNPQEIALVFIVMAQGTMFNIEMPNYDPSAEDWLHLSEQALVKGNFLSNNMVAGVQTLHLMAHLHLQLDKGGRGDNAWPLWGLVMRLAQAMGMHRDGACWNLPQDVVEYRRKVFWECNAADTFQAHCFSRPCAMNPEHCDVAFPSEPLNVNGEKSYSILRFELSQLSSEILNMAMKVQKPEYSAVTDLDLRLGEFERNIPFSLRCRSAFLAMPSRYPHIEAAIEASPQPSRRSMAISFQQMNLALNISETIINLHRPYYAKALYDIDDRFKSIYAPSFLTVIERCAIIIAIVGDIHTRFPAISTRQWNFWFHVFGSALCLGTLVLRDPGNPMATFVIAQLDAAIDLFTSLIHHGANTPRYRRNLQWLLKLRVRASSKISTASIAQGADSQRDAHPERQRSREDREDSEDVELLGWRTRLIERAGQDHRTIRTIHLRETPTGYDGTNNSNSSPSTHNFGGAQSELRIGNMMVPNSSLSLVTPDSTAELLQDFWDPMLLQDIFGAPAG</sequence>
<dbReference type="InterPro" id="IPR007219">
    <property type="entry name" value="XnlR_reg_dom"/>
</dbReference>
<protein>
    <recommendedName>
        <fullName evidence="8">Zn(2)-C6 fungal-type domain-containing protein</fullName>
    </recommendedName>
</protein>
<dbReference type="GO" id="GO:0008270">
    <property type="term" value="F:zinc ion binding"/>
    <property type="evidence" value="ECO:0007669"/>
    <property type="project" value="InterPro"/>
</dbReference>
<reference evidence="10" key="1">
    <citation type="journal article" date="2014" name="Nat. Commun.">
        <title>Genomic adaptations of the halophilic Dead Sea filamentous fungus Eurotium rubrum.</title>
        <authorList>
            <person name="Kis-Papo T."/>
            <person name="Weig A.R."/>
            <person name="Riley R."/>
            <person name="Persoh D."/>
            <person name="Salamov A."/>
            <person name="Sun H."/>
            <person name="Lipzen A."/>
            <person name="Wasser S.P."/>
            <person name="Rambold G."/>
            <person name="Grigoriev I.V."/>
            <person name="Nevo E."/>
        </authorList>
    </citation>
    <scope>NUCLEOTIDE SEQUENCE [LARGE SCALE GENOMIC DNA]</scope>
    <source>
        <strain evidence="10">CBS 135680</strain>
    </source>
</reference>